<dbReference type="EMBL" id="FMBA01000001">
    <property type="protein sequence ID" value="SCB73098.1"/>
    <property type="molecule type" value="Genomic_DNA"/>
</dbReference>
<dbReference type="PANTHER" id="PTHR42954:SF2">
    <property type="entry name" value="FE(2+) TRANSPORT PROTEIN A"/>
    <property type="match status" value="1"/>
</dbReference>
<sequence length="80" mass="8858">MSSFTLNQLPLGHEAVITRLLPESLPFRRKLLAMGITPGCKVLAVRIAPLGDPIEIKMRGFSLCLRRKEAQAIEVMEVNA</sequence>
<dbReference type="Gene3D" id="2.30.30.90">
    <property type="match status" value="1"/>
</dbReference>
<accession>A0A1C3YST8</accession>
<evidence type="ECO:0000259" key="2">
    <source>
        <dbReference type="SMART" id="SM00899"/>
    </source>
</evidence>
<dbReference type="Proteomes" id="UP000199698">
    <property type="component" value="Unassembled WGS sequence"/>
</dbReference>
<dbReference type="PANTHER" id="PTHR42954">
    <property type="entry name" value="FE(2+) TRANSPORT PROTEIN A"/>
    <property type="match status" value="1"/>
</dbReference>
<proteinExistence type="predicted"/>
<keyword evidence="1" id="KW-0408">Iron</keyword>
<dbReference type="RefSeq" id="WP_081300229.1">
    <property type="nucleotide sequence ID" value="NZ_FMBA01000001.1"/>
</dbReference>
<keyword evidence="4" id="KW-1185">Reference proteome</keyword>
<dbReference type="OrthoDB" id="9811076at2"/>
<dbReference type="AlphaFoldDB" id="A0A1C3YST8"/>
<protein>
    <submittedName>
        <fullName evidence="3">Ferrous iron transport protein A</fullName>
    </submittedName>
</protein>
<dbReference type="InterPro" id="IPR038157">
    <property type="entry name" value="FeoA_core_dom"/>
</dbReference>
<dbReference type="InterPro" id="IPR008988">
    <property type="entry name" value="Transcriptional_repressor_C"/>
</dbReference>
<evidence type="ECO:0000313" key="3">
    <source>
        <dbReference type="EMBL" id="SCB73098.1"/>
    </source>
</evidence>
<dbReference type="STRING" id="1798183.GA0061080_100176"/>
<evidence type="ECO:0000313" key="4">
    <source>
        <dbReference type="Proteomes" id="UP000199698"/>
    </source>
</evidence>
<reference evidence="4" key="1">
    <citation type="submission" date="2016-08" db="EMBL/GenBank/DDBJ databases">
        <authorList>
            <person name="Varghese N."/>
            <person name="Submissions Spin"/>
        </authorList>
    </citation>
    <scope>NUCLEOTIDE SEQUENCE [LARGE SCALE GENOMIC DNA]</scope>
    <source>
        <strain evidence="4">R-53144</strain>
    </source>
</reference>
<dbReference type="SMART" id="SM00899">
    <property type="entry name" value="FeoA"/>
    <property type="match status" value="1"/>
</dbReference>
<dbReference type="Pfam" id="PF04023">
    <property type="entry name" value="FeoA"/>
    <property type="match status" value="1"/>
</dbReference>
<evidence type="ECO:0000256" key="1">
    <source>
        <dbReference type="ARBA" id="ARBA00023004"/>
    </source>
</evidence>
<organism evidence="3 4">
    <name type="scientific">Gilliamella intestini</name>
    <dbReference type="NCBI Taxonomy" id="1798183"/>
    <lineage>
        <taxon>Bacteria</taxon>
        <taxon>Pseudomonadati</taxon>
        <taxon>Pseudomonadota</taxon>
        <taxon>Gammaproteobacteria</taxon>
        <taxon>Orbales</taxon>
        <taxon>Orbaceae</taxon>
        <taxon>Gilliamella</taxon>
    </lineage>
</organism>
<feature type="domain" description="Ferrous iron transporter FeoA-like" evidence="2">
    <location>
        <begin position="4"/>
        <end position="77"/>
    </location>
</feature>
<dbReference type="SUPFAM" id="SSF50037">
    <property type="entry name" value="C-terminal domain of transcriptional repressors"/>
    <property type="match status" value="1"/>
</dbReference>
<name>A0A1C3YST8_9GAMM</name>
<dbReference type="GO" id="GO:0046914">
    <property type="term" value="F:transition metal ion binding"/>
    <property type="evidence" value="ECO:0007669"/>
    <property type="project" value="InterPro"/>
</dbReference>
<gene>
    <name evidence="3" type="ORF">GA0061080_100176</name>
</gene>
<dbReference type="InterPro" id="IPR052713">
    <property type="entry name" value="FeoA"/>
</dbReference>
<dbReference type="InterPro" id="IPR007167">
    <property type="entry name" value="Fe-transptr_FeoA-like"/>
</dbReference>